<keyword evidence="2" id="KW-1185">Reference proteome</keyword>
<proteinExistence type="predicted"/>
<organism evidence="1 2">
    <name type="scientific">Characodon lateralis</name>
    <dbReference type="NCBI Taxonomy" id="208331"/>
    <lineage>
        <taxon>Eukaryota</taxon>
        <taxon>Metazoa</taxon>
        <taxon>Chordata</taxon>
        <taxon>Craniata</taxon>
        <taxon>Vertebrata</taxon>
        <taxon>Euteleostomi</taxon>
        <taxon>Actinopterygii</taxon>
        <taxon>Neopterygii</taxon>
        <taxon>Teleostei</taxon>
        <taxon>Neoteleostei</taxon>
        <taxon>Acanthomorphata</taxon>
        <taxon>Ovalentaria</taxon>
        <taxon>Atherinomorphae</taxon>
        <taxon>Cyprinodontiformes</taxon>
        <taxon>Goodeidae</taxon>
        <taxon>Characodon</taxon>
    </lineage>
</organism>
<evidence type="ECO:0000313" key="1">
    <source>
        <dbReference type="EMBL" id="MED6287900.1"/>
    </source>
</evidence>
<accession>A0ABU7EL33</accession>
<gene>
    <name evidence="1" type="ORF">CHARACLAT_021091</name>
</gene>
<reference evidence="1 2" key="1">
    <citation type="submission" date="2021-06" db="EMBL/GenBank/DDBJ databases">
        <authorList>
            <person name="Palmer J.M."/>
        </authorList>
    </citation>
    <scope>NUCLEOTIDE SEQUENCE [LARGE SCALE GENOMIC DNA]</scope>
    <source>
        <strain evidence="1 2">CL_MEX2019</strain>
        <tissue evidence="1">Muscle</tissue>
    </source>
</reference>
<evidence type="ECO:0000313" key="2">
    <source>
        <dbReference type="Proteomes" id="UP001352852"/>
    </source>
</evidence>
<sequence>MSVVLKHWLQPHTKPYEFPPDFGFASQSSQGACASFVLLLKCVCYCLADNCSVSRFSHDCVGHNINIFLVMAMCMCLILVTNEGETICRDKRCSTLEERSQKLLLCSACAAKQNININHKERIRHKKELILLICLQFHTVVFSK</sequence>
<dbReference type="Proteomes" id="UP001352852">
    <property type="component" value="Unassembled WGS sequence"/>
</dbReference>
<name>A0ABU7EL33_9TELE</name>
<dbReference type="EMBL" id="JAHUTJ010059418">
    <property type="protein sequence ID" value="MED6287900.1"/>
    <property type="molecule type" value="Genomic_DNA"/>
</dbReference>
<comment type="caution">
    <text evidence="1">The sequence shown here is derived from an EMBL/GenBank/DDBJ whole genome shotgun (WGS) entry which is preliminary data.</text>
</comment>
<protein>
    <submittedName>
        <fullName evidence="1">Uncharacterized protein</fullName>
    </submittedName>
</protein>